<name>A0ABD2LU56_9BILA</name>
<protein>
    <submittedName>
        <fullName evidence="1">Uncharacterized protein</fullName>
    </submittedName>
</protein>
<dbReference type="AlphaFoldDB" id="A0ABD2LU56"/>
<accession>A0ABD2LU56</accession>
<gene>
    <name evidence="1" type="ORF">niasHT_009626</name>
</gene>
<sequence length="131" mass="14160">MLISTTSSRWTTRTLARAKTAFSGLSDADYALHEPLGVPLFYQSWHHSFPQELLDQFKLAILPIDDAINNTILHVDIASPKPGFTYPSLHSILVVATTVDILLLALSFQDSGGHALAPDATMAESAGAPRC</sequence>
<organism evidence="1 2">
    <name type="scientific">Heterodera trifolii</name>
    <dbReference type="NCBI Taxonomy" id="157864"/>
    <lineage>
        <taxon>Eukaryota</taxon>
        <taxon>Metazoa</taxon>
        <taxon>Ecdysozoa</taxon>
        <taxon>Nematoda</taxon>
        <taxon>Chromadorea</taxon>
        <taxon>Rhabditida</taxon>
        <taxon>Tylenchina</taxon>
        <taxon>Tylenchomorpha</taxon>
        <taxon>Tylenchoidea</taxon>
        <taxon>Heteroderidae</taxon>
        <taxon>Heteroderinae</taxon>
        <taxon>Heterodera</taxon>
    </lineage>
</organism>
<dbReference type="Proteomes" id="UP001620626">
    <property type="component" value="Unassembled WGS sequence"/>
</dbReference>
<dbReference type="EMBL" id="JBICBT010000263">
    <property type="protein sequence ID" value="KAL3118778.1"/>
    <property type="molecule type" value="Genomic_DNA"/>
</dbReference>
<proteinExistence type="predicted"/>
<evidence type="ECO:0000313" key="2">
    <source>
        <dbReference type="Proteomes" id="UP001620626"/>
    </source>
</evidence>
<comment type="caution">
    <text evidence="1">The sequence shown here is derived from an EMBL/GenBank/DDBJ whole genome shotgun (WGS) entry which is preliminary data.</text>
</comment>
<keyword evidence="2" id="KW-1185">Reference proteome</keyword>
<reference evidence="1 2" key="1">
    <citation type="submission" date="2024-10" db="EMBL/GenBank/DDBJ databases">
        <authorList>
            <person name="Kim D."/>
        </authorList>
    </citation>
    <scope>NUCLEOTIDE SEQUENCE [LARGE SCALE GENOMIC DNA]</scope>
    <source>
        <strain evidence="1">BH-2024</strain>
    </source>
</reference>
<evidence type="ECO:0000313" key="1">
    <source>
        <dbReference type="EMBL" id="KAL3118778.1"/>
    </source>
</evidence>